<organism evidence="1 2">
    <name type="scientific">Gregarina niphandrodes</name>
    <name type="common">Septate eugregarine</name>
    <dbReference type="NCBI Taxonomy" id="110365"/>
    <lineage>
        <taxon>Eukaryota</taxon>
        <taxon>Sar</taxon>
        <taxon>Alveolata</taxon>
        <taxon>Apicomplexa</taxon>
        <taxon>Conoidasida</taxon>
        <taxon>Gregarinasina</taxon>
        <taxon>Eugregarinorida</taxon>
        <taxon>Gregarinidae</taxon>
        <taxon>Gregarina</taxon>
    </lineage>
</organism>
<accession>A0A023B8A2</accession>
<gene>
    <name evidence="1" type="ORF">GNI_061170</name>
</gene>
<comment type="caution">
    <text evidence="1">The sequence shown here is derived from an EMBL/GenBank/DDBJ whole genome shotgun (WGS) entry which is preliminary data.</text>
</comment>
<evidence type="ECO:0000313" key="2">
    <source>
        <dbReference type="Proteomes" id="UP000019763"/>
    </source>
</evidence>
<reference evidence="1" key="1">
    <citation type="submission" date="2013-12" db="EMBL/GenBank/DDBJ databases">
        <authorList>
            <person name="Omoto C.K."/>
            <person name="Sibley D."/>
            <person name="Venepally P."/>
            <person name="Hadjithomas M."/>
            <person name="Karamycheva S."/>
            <person name="Brunk B."/>
            <person name="Roos D."/>
            <person name="Caler E."/>
            <person name="Lorenzi H."/>
        </authorList>
    </citation>
    <scope>NUCLEOTIDE SEQUENCE</scope>
</reference>
<name>A0A023B8A2_GRENI</name>
<dbReference type="Proteomes" id="UP000019763">
    <property type="component" value="Unassembled WGS sequence"/>
</dbReference>
<dbReference type="GeneID" id="22912246"/>
<proteinExistence type="predicted"/>
<keyword evidence="2" id="KW-1185">Reference proteome</keyword>
<dbReference type="EMBL" id="AFNH02000463">
    <property type="protein sequence ID" value="EZG68849.1"/>
    <property type="molecule type" value="Genomic_DNA"/>
</dbReference>
<sequence>MEQQRAFDAVNEGLKDAALCNDYASGELVKRRFVFGESKQIKHC</sequence>
<protein>
    <submittedName>
        <fullName evidence="1">Uncharacterized protein</fullName>
    </submittedName>
</protein>
<dbReference type="AlphaFoldDB" id="A0A023B8A2"/>
<dbReference type="RefSeq" id="XP_011134543.1">
    <property type="nucleotide sequence ID" value="XM_011136241.1"/>
</dbReference>
<evidence type="ECO:0000313" key="1">
    <source>
        <dbReference type="EMBL" id="EZG68849.1"/>
    </source>
</evidence>
<dbReference type="VEuPathDB" id="CryptoDB:GNI_061170"/>